<proteinExistence type="predicted"/>
<dbReference type="Pfam" id="PF25589">
    <property type="entry name" value="DUF7935"/>
    <property type="match status" value="1"/>
</dbReference>
<dbReference type="RefSeq" id="WP_173778128.1">
    <property type="nucleotide sequence ID" value="NZ_JABSNO010000003.1"/>
</dbReference>
<comment type="caution">
    <text evidence="2">The sequence shown here is derived from an EMBL/GenBank/DDBJ whole genome shotgun (WGS) entry which is preliminary data.</text>
</comment>
<evidence type="ECO:0000256" key="1">
    <source>
        <dbReference type="SAM" id="Phobius"/>
    </source>
</evidence>
<feature type="transmembrane region" description="Helical" evidence="1">
    <location>
        <begin position="12"/>
        <end position="33"/>
    </location>
</feature>
<dbReference type="AlphaFoldDB" id="A0A8J8K7H8"/>
<dbReference type="EMBL" id="JABSNO010000003">
    <property type="protein sequence ID" value="NRS91501.1"/>
    <property type="molecule type" value="Genomic_DNA"/>
</dbReference>
<evidence type="ECO:0000313" key="2">
    <source>
        <dbReference type="EMBL" id="NRS91501.1"/>
    </source>
</evidence>
<name>A0A8J8K7H8_9FLAO</name>
<accession>A0A8J8K7H8</accession>
<keyword evidence="1" id="KW-0472">Membrane</keyword>
<sequence length="175" mass="20793">MDSLNEIFSEPYFPYAFALVFIIPIIFLLRLFVFKYIEFKNREFKMLTVKGNAENKSQSYERMALFLERIKPSNLVSNFDAKLEKHEFLFLTEKSIIEEFNYNTSQQIYITKNTWSSVVMAKDEVIKLLQETYNKIGENANLEEYKTLLLLNYMNGEDYISQTIDELKREVLLVT</sequence>
<dbReference type="Proteomes" id="UP000610746">
    <property type="component" value="Unassembled WGS sequence"/>
</dbReference>
<protein>
    <submittedName>
        <fullName evidence="2">Uncharacterized protein</fullName>
    </submittedName>
</protein>
<evidence type="ECO:0000313" key="3">
    <source>
        <dbReference type="Proteomes" id="UP000610746"/>
    </source>
</evidence>
<keyword evidence="1" id="KW-1133">Transmembrane helix</keyword>
<keyword evidence="1" id="KW-0812">Transmembrane</keyword>
<organism evidence="2 3">
    <name type="scientific">Frigoriflavimonas asaccharolytica</name>
    <dbReference type="NCBI Taxonomy" id="2735899"/>
    <lineage>
        <taxon>Bacteria</taxon>
        <taxon>Pseudomonadati</taxon>
        <taxon>Bacteroidota</taxon>
        <taxon>Flavobacteriia</taxon>
        <taxon>Flavobacteriales</taxon>
        <taxon>Weeksellaceae</taxon>
        <taxon>Frigoriflavimonas</taxon>
    </lineage>
</organism>
<keyword evidence="3" id="KW-1185">Reference proteome</keyword>
<gene>
    <name evidence="2" type="ORF">HNQ03_000568</name>
</gene>
<reference evidence="2" key="1">
    <citation type="submission" date="2020-05" db="EMBL/GenBank/DDBJ databases">
        <title>Genomic Encyclopedia of Type Strains, Phase IV (KMG-V): Genome sequencing to study the core and pangenomes of soil and plant-associated prokaryotes.</title>
        <authorList>
            <person name="Whitman W."/>
        </authorList>
    </citation>
    <scope>NUCLEOTIDE SEQUENCE</scope>
    <source>
        <strain evidence="2">16F</strain>
    </source>
</reference>
<dbReference type="InterPro" id="IPR057695">
    <property type="entry name" value="DUF7935"/>
</dbReference>